<accession>K2IWK3</accession>
<dbReference type="OrthoDB" id="8851623at2"/>
<protein>
    <recommendedName>
        <fullName evidence="3">Immunity protein 22</fullName>
    </recommendedName>
</protein>
<name>K2IWK3_9GAMM</name>
<gene>
    <name evidence="1" type="ORF">B3C1_08261</name>
</gene>
<evidence type="ECO:0000313" key="1">
    <source>
        <dbReference type="EMBL" id="EKE74866.1"/>
    </source>
</evidence>
<keyword evidence="2" id="KW-1185">Reference proteome</keyword>
<reference evidence="1 2" key="1">
    <citation type="journal article" date="2012" name="J. Bacteriol.">
        <title>Genome Sequence of Gallaecimonas xiamenensis Type Strain 3-C-1.</title>
        <authorList>
            <person name="Lai Q."/>
            <person name="Wang L."/>
            <person name="Wang W."/>
            <person name="Shao Z."/>
        </authorList>
    </citation>
    <scope>NUCLEOTIDE SEQUENCE [LARGE SCALE GENOMIC DNA]</scope>
    <source>
        <strain evidence="1 2">3-C-1</strain>
    </source>
</reference>
<comment type="caution">
    <text evidence="1">The sequence shown here is derived from an EMBL/GenBank/DDBJ whole genome shotgun (WGS) entry which is preliminary data.</text>
</comment>
<sequence length="132" mass="15292">MSLKDYSDEDDYYTQEFEKEGVVSIWVGLTDNANDPEELDALQDLCGVGYYELDNQEANCFDFNLVTLQELLEDISYSKSFMIDALDRAREKGLSEARWVIVQYEFEYNPSKVKREVSDDPVFLGCFSYVAE</sequence>
<evidence type="ECO:0000313" key="2">
    <source>
        <dbReference type="Proteomes" id="UP000006755"/>
    </source>
</evidence>
<dbReference type="AlphaFoldDB" id="K2IWK3"/>
<organism evidence="1 2">
    <name type="scientific">Gallaecimonas xiamenensis 3-C-1</name>
    <dbReference type="NCBI Taxonomy" id="745411"/>
    <lineage>
        <taxon>Bacteria</taxon>
        <taxon>Pseudomonadati</taxon>
        <taxon>Pseudomonadota</taxon>
        <taxon>Gammaproteobacteria</taxon>
        <taxon>Enterobacterales</taxon>
        <taxon>Gallaecimonadaceae</taxon>
        <taxon>Gallaecimonas</taxon>
    </lineage>
</organism>
<dbReference type="RefSeq" id="WP_008484153.1">
    <property type="nucleotide sequence ID" value="NZ_AMRI01000010.1"/>
</dbReference>
<dbReference type="EMBL" id="AMRI01000010">
    <property type="protein sequence ID" value="EKE74866.1"/>
    <property type="molecule type" value="Genomic_DNA"/>
</dbReference>
<dbReference type="Pfam" id="PF14112">
    <property type="entry name" value="DUF4284"/>
    <property type="match status" value="1"/>
</dbReference>
<dbReference type="Proteomes" id="UP000006755">
    <property type="component" value="Unassembled WGS sequence"/>
</dbReference>
<proteinExistence type="predicted"/>
<dbReference type="InterPro" id="IPR025560">
    <property type="entry name" value="Imm22"/>
</dbReference>
<dbReference type="eggNOG" id="ENOG50348DX">
    <property type="taxonomic scope" value="Bacteria"/>
</dbReference>
<evidence type="ECO:0008006" key="3">
    <source>
        <dbReference type="Google" id="ProtNLM"/>
    </source>
</evidence>